<dbReference type="HOGENOM" id="CLU_1114563_0_0_7"/>
<evidence type="ECO:0000313" key="1">
    <source>
        <dbReference type="EMBL" id="AJE02133.1"/>
    </source>
</evidence>
<dbReference type="OrthoDB" id="9838801at2"/>
<dbReference type="STRING" id="345632.GPICK_00930"/>
<proteinExistence type="predicted"/>
<reference evidence="1 2" key="1">
    <citation type="journal article" date="2015" name="Genome Announc.">
        <title>Complete Genome of Geobacter pickeringii G13T, a Metal-Reducing Isolate from Sedimentary Kaolin Deposits.</title>
        <authorList>
            <person name="Badalamenti J.P."/>
            <person name="Bond D.R."/>
        </authorList>
    </citation>
    <scope>NUCLEOTIDE SEQUENCE [LARGE SCALE GENOMIC DNA]</scope>
    <source>
        <strain evidence="1 2">G13</strain>
    </source>
</reference>
<organism evidence="1 2">
    <name type="scientific">Geobacter pickeringii</name>
    <dbReference type="NCBI Taxonomy" id="345632"/>
    <lineage>
        <taxon>Bacteria</taxon>
        <taxon>Pseudomonadati</taxon>
        <taxon>Thermodesulfobacteriota</taxon>
        <taxon>Desulfuromonadia</taxon>
        <taxon>Geobacterales</taxon>
        <taxon>Geobacteraceae</taxon>
        <taxon>Geobacter</taxon>
    </lineage>
</organism>
<dbReference type="Proteomes" id="UP000057609">
    <property type="component" value="Chromosome"/>
</dbReference>
<accession>A0A0B5B6H8</accession>
<dbReference type="KEGG" id="gpi:GPICK_00930"/>
<evidence type="ECO:0000313" key="2">
    <source>
        <dbReference type="Proteomes" id="UP000057609"/>
    </source>
</evidence>
<gene>
    <name evidence="1" type="ORF">GPICK_00930</name>
</gene>
<protein>
    <submittedName>
        <fullName evidence="1">Uncharacterized protein</fullName>
    </submittedName>
</protein>
<dbReference type="AlphaFoldDB" id="A0A0B5B6H8"/>
<dbReference type="EMBL" id="CP009788">
    <property type="protein sequence ID" value="AJE02133.1"/>
    <property type="molecule type" value="Genomic_DNA"/>
</dbReference>
<keyword evidence="2" id="KW-1185">Reference proteome</keyword>
<sequence length="249" mass="27211">MDFTLNAIDMAVEIIEMGLARHKGPPPRRLLQLVAAYISNDGGVKTVANRMAKGFGLLIMSVSEDGIVLSKDPEHDSIFMAKRDDLVEDAGADARLVRGICNAAILACAYMRQQSLYSDTVQTVTADEVYEMLVEASAKLSTEVENSIGNLRGLTEAARIVERMKADSYSDKSAKPRKGTLRGQILQAFKYFVDHNLMVKDREDCGGTFKTLPELRVRLQMQGAEDIAEAIIAATKGDNADISKEADHG</sequence>
<name>A0A0B5B6H8_9BACT</name>
<dbReference type="RefSeq" id="WP_039739712.1">
    <property type="nucleotide sequence ID" value="NZ_CP009788.1"/>
</dbReference>